<evidence type="ECO:0000313" key="16">
    <source>
        <dbReference type="EMBL" id="TKW19473.1"/>
    </source>
</evidence>
<evidence type="ECO:0000256" key="8">
    <source>
        <dbReference type="ARBA" id="ARBA00022737"/>
    </source>
</evidence>
<dbReference type="InterPro" id="IPR046956">
    <property type="entry name" value="RLP23-like"/>
</dbReference>
<dbReference type="SMART" id="SM00369">
    <property type="entry name" value="LRR_TYP"/>
    <property type="match status" value="9"/>
</dbReference>
<dbReference type="Pfam" id="PF13855">
    <property type="entry name" value="LRR_8"/>
    <property type="match status" value="1"/>
</dbReference>
<evidence type="ECO:0000256" key="6">
    <source>
        <dbReference type="ARBA" id="ARBA00022692"/>
    </source>
</evidence>
<feature type="chain" id="PRO_5020331123" evidence="13">
    <location>
        <begin position="27"/>
        <end position="972"/>
    </location>
</feature>
<keyword evidence="17" id="KW-1185">Reference proteome</keyword>
<evidence type="ECO:0000259" key="14">
    <source>
        <dbReference type="Pfam" id="PF08263"/>
    </source>
</evidence>
<dbReference type="Pfam" id="PF08263">
    <property type="entry name" value="LRRNT_2"/>
    <property type="match status" value="1"/>
</dbReference>
<evidence type="ECO:0000256" key="9">
    <source>
        <dbReference type="ARBA" id="ARBA00022989"/>
    </source>
</evidence>
<evidence type="ECO:0000256" key="5">
    <source>
        <dbReference type="ARBA" id="ARBA00022626"/>
    </source>
</evidence>
<dbReference type="FunFam" id="3.80.10.10:FF:000111">
    <property type="entry name" value="LRR receptor-like serine/threonine-protein kinase ERECTA"/>
    <property type="match status" value="1"/>
</dbReference>
<evidence type="ECO:0000256" key="12">
    <source>
        <dbReference type="SAM" id="Phobius"/>
    </source>
</evidence>
<keyword evidence="3" id="KW-1003">Cell membrane</keyword>
<dbReference type="GO" id="GO:0005886">
    <property type="term" value="C:plasma membrane"/>
    <property type="evidence" value="ECO:0007669"/>
    <property type="project" value="UniProtKB-SubCell"/>
</dbReference>
<dbReference type="PRINTS" id="PR00019">
    <property type="entry name" value="LEURICHRPT"/>
</dbReference>
<dbReference type="FunFam" id="3.80.10.10:FF:000129">
    <property type="entry name" value="Leucine-rich repeat receptor-like kinase"/>
    <property type="match status" value="1"/>
</dbReference>
<keyword evidence="7 13" id="KW-0732">Signal</keyword>
<dbReference type="FunFam" id="3.80.10.10:FF:000095">
    <property type="entry name" value="LRR receptor-like serine/threonine-protein kinase GSO1"/>
    <property type="match status" value="1"/>
</dbReference>
<keyword evidence="8" id="KW-0677">Repeat</keyword>
<dbReference type="FunFam" id="3.80.10.10:FF:000649">
    <property type="entry name" value="Leucine Rich Repeat family protein"/>
    <property type="match status" value="1"/>
</dbReference>
<keyword evidence="9 12" id="KW-1133">Transmembrane helix</keyword>
<evidence type="ECO:0000256" key="4">
    <source>
        <dbReference type="ARBA" id="ARBA00022614"/>
    </source>
</evidence>
<evidence type="ECO:0000256" key="2">
    <source>
        <dbReference type="ARBA" id="ARBA00009592"/>
    </source>
</evidence>
<evidence type="ECO:0000256" key="7">
    <source>
        <dbReference type="ARBA" id="ARBA00022729"/>
    </source>
</evidence>
<evidence type="ECO:0000256" key="11">
    <source>
        <dbReference type="ARBA" id="ARBA00023180"/>
    </source>
</evidence>
<dbReference type="Pfam" id="PF00560">
    <property type="entry name" value="LRR_1"/>
    <property type="match status" value="11"/>
</dbReference>
<gene>
    <name evidence="16" type="ORF">SEVIR_4G022000v2</name>
</gene>
<dbReference type="SUPFAM" id="SSF52058">
    <property type="entry name" value="L domain-like"/>
    <property type="match status" value="2"/>
</dbReference>
<comment type="similarity">
    <text evidence="2">Belongs to the RLP family.</text>
</comment>
<evidence type="ECO:0000256" key="13">
    <source>
        <dbReference type="SAM" id="SignalP"/>
    </source>
</evidence>
<dbReference type="Proteomes" id="UP000298652">
    <property type="component" value="Chromosome 4"/>
</dbReference>
<keyword evidence="11" id="KW-0325">Glycoprotein</keyword>
<dbReference type="GO" id="GO:0009742">
    <property type="term" value="P:brassinosteroid mediated signaling pathway"/>
    <property type="evidence" value="ECO:0007669"/>
    <property type="project" value="UniProtKB-KW"/>
</dbReference>
<dbReference type="AlphaFoldDB" id="A0A4U6UXI0"/>
<dbReference type="PANTHER" id="PTHR48063">
    <property type="entry name" value="LRR RECEPTOR-LIKE KINASE"/>
    <property type="match status" value="1"/>
</dbReference>
<protein>
    <submittedName>
        <fullName evidence="16">Uncharacterized protein</fullName>
    </submittedName>
</protein>
<keyword evidence="4" id="KW-0433">Leucine-rich repeat</keyword>
<dbReference type="Gramene" id="TKW19473">
    <property type="protein sequence ID" value="TKW19473"/>
    <property type="gene ID" value="SEVIR_4G022000v2"/>
</dbReference>
<dbReference type="SUPFAM" id="SSF52047">
    <property type="entry name" value="RNI-like"/>
    <property type="match status" value="1"/>
</dbReference>
<name>A0A4U6UXI0_SETVI</name>
<feature type="domain" description="Disease resistance R13L4/SHOC-2-like LRR" evidence="15">
    <location>
        <begin position="275"/>
        <end position="452"/>
    </location>
</feature>
<feature type="domain" description="Leucine-rich repeat-containing N-terminal plant-type" evidence="14">
    <location>
        <begin position="32"/>
        <end position="68"/>
    </location>
</feature>
<sequence length="972" mass="107238">MKSIMRLPLLSLFLILLLVTTKTTTASGCIGNERNALFDLKATLKDHQGVLSSWRGLNCCSWYGTTCDNKTGHIIKLDLHNSNFSEEYALTGDISPSLVNLTHLEYLDLSRNDFGGGSIPEFIGSFKNLRHLDLSFAGFGGKIPPHLGNLSKLNYLDISFPHRSFTSSSSVDNLLWLSGLSSLAYLGMSSWNFSAASDWLESLNMLAFLEELYLSSTHLPPTDLNSLSQSNFTFLNKVDLSGNYLNSTFPHWLTNITTMTRIELSNTGLHGSIPEAVGNLTALEYVYLSENSLEGAIPTSIGKLCNLQVLDLFSNTLVGDMDNLGKAMARCMKQLGTIYLGNNNLSGSLTGWLGSLKTLFRINLSNNSLSGPVPSDIGQLTNLNELDISYDSLQGVLYEEHLANLSALIVLDLSSNLLRISVRTDWVPPFQLYILRLRSCPLKSGVPQWFRTQTSISKIDLHNTGTVGTLPDWTWTSLTSLTDLDLSNNQLTGTLPASMVHMESLRFLGLGSNHLEGQIPDMPTSLQVLDLSNNSFTGPLPYHLGGSGLQFVSLSNNHLNGSIPVYFCDMELLSGIDLSNNNLSGQLPNCWKQNTRLFVLDFSKNNLEGEIPSSIGSLISLGSLHLNKNMLSGVLPFSLSSCNSLILLDLGENHFEGTIPTWIGSNMHLLVILRLRSYQFSGNIPDGLSQLQHLQVLDLANNKLSGPLPRNIGNFTMMASQRSARITSLMFQGRGDGILYSGIIVYYNASLYITTKGDERLYSGILYLMKSIDLSDNALTGEIPVEFGALAQLKNLNLSRNRLSGRIPERIGSMDSLESLDISWNHLSGAIPQSMASLHSLSHLNMSYNNLSGKIPQGSQLQTLGDEDPYIYAGNKYLCSPLVSESCYEHKLNPIYNDEDTHVHDVLLYVFSGLGFGLGFSAIWWLLIFSEAVRKLYFQSIDSVCEKFFVRMILLKINVSSILMDRNRNPVS</sequence>
<evidence type="ECO:0000256" key="10">
    <source>
        <dbReference type="ARBA" id="ARBA00023136"/>
    </source>
</evidence>
<dbReference type="Pfam" id="PF23598">
    <property type="entry name" value="LRR_14"/>
    <property type="match status" value="1"/>
</dbReference>
<feature type="signal peptide" evidence="13">
    <location>
        <begin position="1"/>
        <end position="26"/>
    </location>
</feature>
<accession>A0A4U6UXI0</accession>
<dbReference type="InterPro" id="IPR001611">
    <property type="entry name" value="Leu-rich_rpt"/>
</dbReference>
<feature type="transmembrane region" description="Helical" evidence="12">
    <location>
        <begin position="906"/>
        <end position="927"/>
    </location>
</feature>
<evidence type="ECO:0000256" key="3">
    <source>
        <dbReference type="ARBA" id="ARBA00022475"/>
    </source>
</evidence>
<dbReference type="InterPro" id="IPR013210">
    <property type="entry name" value="LRR_N_plant-typ"/>
</dbReference>
<evidence type="ECO:0000313" key="17">
    <source>
        <dbReference type="Proteomes" id="UP000298652"/>
    </source>
</evidence>
<dbReference type="InterPro" id="IPR055414">
    <property type="entry name" value="LRR_R13L4/SHOC2-like"/>
</dbReference>
<dbReference type="PANTHER" id="PTHR48063:SF92">
    <property type="entry name" value="LEUCINE-RICH REPEAT-CONTAINING N-TERMINAL PLANT-TYPE DOMAIN-CONTAINING PROTEIN"/>
    <property type="match status" value="1"/>
</dbReference>
<evidence type="ECO:0000256" key="1">
    <source>
        <dbReference type="ARBA" id="ARBA00004251"/>
    </source>
</evidence>
<keyword evidence="5" id="KW-1070">Brassinosteroid signaling pathway</keyword>
<dbReference type="Gene3D" id="3.80.10.10">
    <property type="entry name" value="Ribonuclease Inhibitor"/>
    <property type="match status" value="5"/>
</dbReference>
<proteinExistence type="inferred from homology"/>
<dbReference type="InterPro" id="IPR003591">
    <property type="entry name" value="Leu-rich_rpt_typical-subtyp"/>
</dbReference>
<keyword evidence="6 12" id="KW-0812">Transmembrane</keyword>
<comment type="subcellular location">
    <subcellularLocation>
        <location evidence="1">Cell membrane</location>
        <topology evidence="1">Single-pass type I membrane protein</topology>
    </subcellularLocation>
</comment>
<reference evidence="16" key="1">
    <citation type="submission" date="2019-03" db="EMBL/GenBank/DDBJ databases">
        <title>WGS assembly of Setaria viridis.</title>
        <authorList>
            <person name="Huang P."/>
            <person name="Jenkins J."/>
            <person name="Grimwood J."/>
            <person name="Barry K."/>
            <person name="Healey A."/>
            <person name="Mamidi S."/>
            <person name="Sreedasyam A."/>
            <person name="Shu S."/>
            <person name="Feldman M."/>
            <person name="Wu J."/>
            <person name="Yu Y."/>
            <person name="Chen C."/>
            <person name="Johnson J."/>
            <person name="Rokhsar D."/>
            <person name="Baxter I."/>
            <person name="Schmutz J."/>
            <person name="Brutnell T."/>
            <person name="Kellogg E."/>
        </authorList>
    </citation>
    <scope>NUCLEOTIDE SEQUENCE [LARGE SCALE GENOMIC DNA]</scope>
</reference>
<dbReference type="OMA" id="CIGKERD"/>
<evidence type="ECO:0000259" key="15">
    <source>
        <dbReference type="Pfam" id="PF23598"/>
    </source>
</evidence>
<dbReference type="InterPro" id="IPR032675">
    <property type="entry name" value="LRR_dom_sf"/>
</dbReference>
<organism evidence="16 17">
    <name type="scientific">Setaria viridis</name>
    <name type="common">Green bristlegrass</name>
    <name type="synonym">Setaria italica subsp. viridis</name>
    <dbReference type="NCBI Taxonomy" id="4556"/>
    <lineage>
        <taxon>Eukaryota</taxon>
        <taxon>Viridiplantae</taxon>
        <taxon>Streptophyta</taxon>
        <taxon>Embryophyta</taxon>
        <taxon>Tracheophyta</taxon>
        <taxon>Spermatophyta</taxon>
        <taxon>Magnoliopsida</taxon>
        <taxon>Liliopsida</taxon>
        <taxon>Poales</taxon>
        <taxon>Poaceae</taxon>
        <taxon>PACMAD clade</taxon>
        <taxon>Panicoideae</taxon>
        <taxon>Panicodae</taxon>
        <taxon>Paniceae</taxon>
        <taxon>Cenchrinae</taxon>
        <taxon>Setaria</taxon>
    </lineage>
</organism>
<keyword evidence="10 12" id="KW-0472">Membrane</keyword>
<dbReference type="EMBL" id="CM016555">
    <property type="protein sequence ID" value="TKW19473.1"/>
    <property type="molecule type" value="Genomic_DNA"/>
</dbReference>